<organism evidence="1 2">
    <name type="scientific">Fulvivirga marina</name>
    <dbReference type="NCBI Taxonomy" id="2494733"/>
    <lineage>
        <taxon>Bacteria</taxon>
        <taxon>Pseudomonadati</taxon>
        <taxon>Bacteroidota</taxon>
        <taxon>Cytophagia</taxon>
        <taxon>Cytophagales</taxon>
        <taxon>Fulvivirgaceae</taxon>
        <taxon>Fulvivirga</taxon>
    </lineage>
</organism>
<comment type="caution">
    <text evidence="1">The sequence shown here is derived from an EMBL/GenBank/DDBJ whole genome shotgun (WGS) entry which is preliminary data.</text>
</comment>
<dbReference type="Proteomes" id="UP000614216">
    <property type="component" value="Unassembled WGS sequence"/>
</dbReference>
<sequence>MKKLSLNQLKVKSFVTAVNDSNNSQTIKGGLSGGACVPVEGYPIDVEWALGTRGGCTQWENMCNG</sequence>
<proteinExistence type="predicted"/>
<dbReference type="NCBIfam" id="NF038180">
    <property type="entry name" value="leader_pinensin"/>
    <property type="match status" value="1"/>
</dbReference>
<keyword evidence="2" id="KW-1185">Reference proteome</keyword>
<dbReference type="InterPro" id="IPR059231">
    <property type="entry name" value="Leader_pinensin"/>
</dbReference>
<evidence type="ECO:0000313" key="1">
    <source>
        <dbReference type="EMBL" id="MBL6446626.1"/>
    </source>
</evidence>
<reference evidence="1" key="1">
    <citation type="submission" date="2021-01" db="EMBL/GenBank/DDBJ databases">
        <title>Fulvivirga kasyanovii gen. nov., sp nov., a novel member of the phylum Bacteroidetes isolated from seawater in a mussel farm.</title>
        <authorList>
            <person name="Zhao L.-H."/>
            <person name="Wang Z.-J."/>
        </authorList>
    </citation>
    <scope>NUCLEOTIDE SEQUENCE</scope>
    <source>
        <strain evidence="1">29W222</strain>
    </source>
</reference>
<dbReference type="RefSeq" id="WP_202856157.1">
    <property type="nucleotide sequence ID" value="NZ_JAEUGD010000031.1"/>
</dbReference>
<protein>
    <submittedName>
        <fullName evidence="1">Pinensin family lanthipeptide</fullName>
    </submittedName>
</protein>
<evidence type="ECO:0000313" key="2">
    <source>
        <dbReference type="Proteomes" id="UP000614216"/>
    </source>
</evidence>
<gene>
    <name evidence="1" type="ORF">JMN32_09910</name>
</gene>
<dbReference type="AlphaFoldDB" id="A0A937KBA6"/>
<dbReference type="EMBL" id="JAEUGD010000031">
    <property type="protein sequence ID" value="MBL6446626.1"/>
    <property type="molecule type" value="Genomic_DNA"/>
</dbReference>
<name>A0A937KBA6_9BACT</name>
<accession>A0A937KBA6</accession>